<feature type="transmembrane region" description="Helical" evidence="1">
    <location>
        <begin position="56"/>
        <end position="79"/>
    </location>
</feature>
<dbReference type="InterPro" id="IPR058341">
    <property type="entry name" value="DUF8028"/>
</dbReference>
<name>A0A1N6ZU16_9EURY</name>
<dbReference type="OrthoDB" id="340775at2157"/>
<dbReference type="AlphaFoldDB" id="A0A1N6ZU16"/>
<dbReference type="EMBL" id="FTNO01000001">
    <property type="protein sequence ID" value="SIR30257.1"/>
    <property type="molecule type" value="Genomic_DNA"/>
</dbReference>
<sequence>MSGPPTIQNDRASDFELPVPRNAVESTARKLFAPVQFLSFWTAVALPFAYPPLLYHGYVSATTATFALLLALNMVAIVVGHGYNLD</sequence>
<proteinExistence type="predicted"/>
<evidence type="ECO:0000256" key="1">
    <source>
        <dbReference type="SAM" id="Phobius"/>
    </source>
</evidence>
<dbReference type="RefSeq" id="WP_076430057.1">
    <property type="nucleotide sequence ID" value="NZ_FTNO01000001.1"/>
</dbReference>
<dbReference type="Pfam" id="PF26071">
    <property type="entry name" value="DUF8028"/>
    <property type="match status" value="1"/>
</dbReference>
<accession>A0A1N6ZU16</accession>
<keyword evidence="1" id="KW-0812">Transmembrane</keyword>
<organism evidence="2 3">
    <name type="scientific">Haladaptatus litoreus</name>
    <dbReference type="NCBI Taxonomy" id="553468"/>
    <lineage>
        <taxon>Archaea</taxon>
        <taxon>Methanobacteriati</taxon>
        <taxon>Methanobacteriota</taxon>
        <taxon>Stenosarchaea group</taxon>
        <taxon>Halobacteria</taxon>
        <taxon>Halobacteriales</taxon>
        <taxon>Haladaptataceae</taxon>
        <taxon>Haladaptatus</taxon>
    </lineage>
</organism>
<keyword evidence="1" id="KW-0472">Membrane</keyword>
<feature type="transmembrane region" description="Helical" evidence="1">
    <location>
        <begin position="31"/>
        <end position="50"/>
    </location>
</feature>
<dbReference type="Proteomes" id="UP000186914">
    <property type="component" value="Unassembled WGS sequence"/>
</dbReference>
<gene>
    <name evidence="2" type="ORF">SAMN05421858_2165</name>
</gene>
<protein>
    <submittedName>
        <fullName evidence="2">Uncharacterized protein</fullName>
    </submittedName>
</protein>
<reference evidence="3" key="1">
    <citation type="submission" date="2017-01" db="EMBL/GenBank/DDBJ databases">
        <authorList>
            <person name="Varghese N."/>
            <person name="Submissions S."/>
        </authorList>
    </citation>
    <scope>NUCLEOTIDE SEQUENCE [LARGE SCALE GENOMIC DNA]</scope>
    <source>
        <strain evidence="3">CGMCC 1.7737</strain>
    </source>
</reference>
<evidence type="ECO:0000313" key="3">
    <source>
        <dbReference type="Proteomes" id="UP000186914"/>
    </source>
</evidence>
<keyword evidence="1" id="KW-1133">Transmembrane helix</keyword>
<keyword evidence="3" id="KW-1185">Reference proteome</keyword>
<evidence type="ECO:0000313" key="2">
    <source>
        <dbReference type="EMBL" id="SIR30257.1"/>
    </source>
</evidence>